<dbReference type="SMART" id="SM00230">
    <property type="entry name" value="CysPc"/>
    <property type="match status" value="1"/>
</dbReference>
<protein>
    <recommendedName>
        <fullName evidence="8">Calpain catalytic domain-containing protein</fullName>
    </recommendedName>
</protein>
<evidence type="ECO:0000256" key="7">
    <source>
        <dbReference type="SAM" id="MobiDB-lite"/>
    </source>
</evidence>
<keyword evidence="3" id="KW-0378">Hydrolase</keyword>
<dbReference type="Gene3D" id="3.90.70.10">
    <property type="entry name" value="Cysteine proteinases"/>
    <property type="match status" value="1"/>
</dbReference>
<evidence type="ECO:0000259" key="8">
    <source>
        <dbReference type="PROSITE" id="PS50203"/>
    </source>
</evidence>
<comment type="caution">
    <text evidence="9">The sequence shown here is derived from an EMBL/GenBank/DDBJ whole genome shotgun (WGS) entry which is preliminary data.</text>
</comment>
<dbReference type="InterPro" id="IPR022683">
    <property type="entry name" value="Calpain_III"/>
</dbReference>
<dbReference type="InterPro" id="IPR022684">
    <property type="entry name" value="Calpain_cysteine_protease"/>
</dbReference>
<comment type="caution">
    <text evidence="6">Lacks conserved residue(s) required for the propagation of feature annotation.</text>
</comment>
<evidence type="ECO:0000256" key="4">
    <source>
        <dbReference type="ARBA" id="ARBA00022807"/>
    </source>
</evidence>
<dbReference type="InterPro" id="IPR038765">
    <property type="entry name" value="Papain-like_cys_pep_sf"/>
</dbReference>
<gene>
    <name evidence="9" type="ORF">BCR37DRAFT_86437</name>
</gene>
<dbReference type="InterPro" id="IPR022682">
    <property type="entry name" value="Calpain_domain_III"/>
</dbReference>
<evidence type="ECO:0000256" key="3">
    <source>
        <dbReference type="ARBA" id="ARBA00022801"/>
    </source>
</evidence>
<evidence type="ECO:0000256" key="5">
    <source>
        <dbReference type="PIRSR" id="PIRSR622684-1"/>
    </source>
</evidence>
<evidence type="ECO:0000256" key="1">
    <source>
        <dbReference type="ARBA" id="ARBA00010193"/>
    </source>
</evidence>
<dbReference type="PANTHER" id="PTHR46143:SF1">
    <property type="entry name" value="CALPAIN-7"/>
    <property type="match status" value="1"/>
</dbReference>
<dbReference type="InterPro" id="IPR001300">
    <property type="entry name" value="Peptidase_C2_calpain_cat"/>
</dbReference>
<keyword evidence="10" id="KW-1185">Reference proteome</keyword>
<dbReference type="GO" id="GO:0006508">
    <property type="term" value="P:proteolysis"/>
    <property type="evidence" value="ECO:0007669"/>
    <property type="project" value="UniProtKB-KW"/>
</dbReference>
<dbReference type="PANTHER" id="PTHR46143">
    <property type="entry name" value="CALPAIN-7"/>
    <property type="match status" value="1"/>
</dbReference>
<keyword evidence="4" id="KW-0788">Thiol protease</keyword>
<dbReference type="Gene3D" id="2.60.120.380">
    <property type="match status" value="1"/>
</dbReference>
<name>A0A1Y2F667_PROLT</name>
<proteinExistence type="inferred from homology"/>
<sequence length="823" mass="91537">MPASAVEKAKAHSKNASLASLDGNLEKALGELILASDLYLDAIQHAAGDTALRQKLRELFDGTLEEAEKIKQRQKAIKGTGHAQRRPGEPARTDTGSYVRQPMQIFEHVYKSSRVIPKKEKMLLLQSSKLEETVCPIWNVEHIERAMQCTELFQTASSWSAGCIPGHELNDFRLTELIENPLLDSTDCNLYSTFRQNILNDCSFVCALIVADQWSNRFRTKLLTANLYPRDKSGLCQMSPLGKYMAKVWLHGSDRQVIIDDRLPVPNSGSVYDLLVFSHAYKDVAWPVLLEKIYHTIKGCSFEGSNSASDLYLLTGWVPEEIHLRAVDFDRDGFWSPIFTAWKKGQVLITTGSARLSKDEEADFMLTSNHSYAIIGMREDLDGKRLLSLQDPWGSSTSQKGNTFEVDYAKVSLLFGALFLSWDPRLWRYRELYHIRRDSGFHAAAPVCLYDDPQMVIANESAKSVEMLIVLSRHGQGRKCHIGMALFANDGYRQWLDQDSIASTDHLTSSDITLRCTIPPRMQYTLVIFQSWLDQGTLYSLAVHHNEETAAIQLLDAQNQHQRPADSQVFEGAWIAATAGGNANHSSFVKNPQYIVTLSEHSDLHCALEASSDVNVQIDLVMLPRLCTRAANPQGKHAVTSGKAYQRMTNTLSAKGLPPGRYAVVCSTWRPGELSTFKLTVLLRPSSGTTWCDPAMLPTWNVLPPLGYGKSHHQLEGCLGPDKGTAIVTWTSPAANSASLYVHSLPPRIPLQLFLAVVGTQRVQVACALGETSLTMEPIKLGVLPADTHYELTIVASTMTGARDVAFQLDLYANQPLTTFQLK</sequence>
<feature type="active site" evidence="5">
    <location>
        <position position="202"/>
    </location>
</feature>
<dbReference type="Proteomes" id="UP000193685">
    <property type="component" value="Unassembled WGS sequence"/>
</dbReference>
<accession>A0A1Y2F667</accession>
<reference evidence="9 10" key="1">
    <citation type="submission" date="2016-07" db="EMBL/GenBank/DDBJ databases">
        <title>Pervasive Adenine N6-methylation of Active Genes in Fungi.</title>
        <authorList>
            <consortium name="DOE Joint Genome Institute"/>
            <person name="Mondo S.J."/>
            <person name="Dannebaum R.O."/>
            <person name="Kuo R.C."/>
            <person name="Labutti K."/>
            <person name="Haridas S."/>
            <person name="Kuo A."/>
            <person name="Salamov A."/>
            <person name="Ahrendt S.R."/>
            <person name="Lipzen A."/>
            <person name="Sullivan W."/>
            <person name="Andreopoulos W.B."/>
            <person name="Clum A."/>
            <person name="Lindquist E."/>
            <person name="Daum C."/>
            <person name="Ramamoorthy G.K."/>
            <person name="Gryganskyi A."/>
            <person name="Culley D."/>
            <person name="Magnuson J.K."/>
            <person name="James T.Y."/>
            <person name="O'Malley M.A."/>
            <person name="Stajich J.E."/>
            <person name="Spatafora J.W."/>
            <person name="Visel A."/>
            <person name="Grigoriev I.V."/>
        </authorList>
    </citation>
    <scope>NUCLEOTIDE SEQUENCE [LARGE SCALE GENOMIC DNA]</scope>
    <source>
        <strain evidence="9 10">12-1054</strain>
    </source>
</reference>
<organism evidence="9 10">
    <name type="scientific">Protomyces lactucae-debilis</name>
    <dbReference type="NCBI Taxonomy" id="2754530"/>
    <lineage>
        <taxon>Eukaryota</taxon>
        <taxon>Fungi</taxon>
        <taxon>Dikarya</taxon>
        <taxon>Ascomycota</taxon>
        <taxon>Taphrinomycotina</taxon>
        <taxon>Taphrinomycetes</taxon>
        <taxon>Taphrinales</taxon>
        <taxon>Protomycetaceae</taxon>
        <taxon>Protomyces</taxon>
    </lineage>
</organism>
<dbReference type="EMBL" id="MCFI01000015">
    <property type="protein sequence ID" value="ORY79400.1"/>
    <property type="molecule type" value="Genomic_DNA"/>
</dbReference>
<dbReference type="RefSeq" id="XP_040723771.1">
    <property type="nucleotide sequence ID" value="XM_040872512.1"/>
</dbReference>
<dbReference type="Pfam" id="PF01067">
    <property type="entry name" value="Calpain_III"/>
    <property type="match status" value="1"/>
</dbReference>
<dbReference type="SUPFAM" id="SSF54001">
    <property type="entry name" value="Cysteine proteinases"/>
    <property type="match status" value="1"/>
</dbReference>
<dbReference type="AlphaFoldDB" id="A0A1Y2F667"/>
<evidence type="ECO:0000313" key="10">
    <source>
        <dbReference type="Proteomes" id="UP000193685"/>
    </source>
</evidence>
<evidence type="ECO:0000256" key="6">
    <source>
        <dbReference type="PROSITE-ProRule" id="PRU00239"/>
    </source>
</evidence>
<keyword evidence="2" id="KW-0645">Protease</keyword>
<dbReference type="PRINTS" id="PR00704">
    <property type="entry name" value="CALPAIN"/>
</dbReference>
<feature type="active site" evidence="5">
    <location>
        <position position="370"/>
    </location>
</feature>
<evidence type="ECO:0000256" key="2">
    <source>
        <dbReference type="ARBA" id="ARBA00022670"/>
    </source>
</evidence>
<evidence type="ECO:0000313" key="9">
    <source>
        <dbReference type="EMBL" id="ORY79400.1"/>
    </source>
</evidence>
<dbReference type="SUPFAM" id="SSF49758">
    <property type="entry name" value="Calpain large subunit, middle domain (domain III)"/>
    <property type="match status" value="2"/>
</dbReference>
<dbReference type="STRING" id="56484.A0A1Y2F667"/>
<dbReference type="SMART" id="SM00720">
    <property type="entry name" value="calpain_III"/>
    <property type="match status" value="1"/>
</dbReference>
<dbReference type="PROSITE" id="PS50203">
    <property type="entry name" value="CALPAIN_CAT"/>
    <property type="match status" value="1"/>
</dbReference>
<dbReference type="InterPro" id="IPR036213">
    <property type="entry name" value="Calpain_III_sf"/>
</dbReference>
<dbReference type="InterPro" id="IPR051297">
    <property type="entry name" value="PalB/RIM13"/>
</dbReference>
<dbReference type="Pfam" id="PF00648">
    <property type="entry name" value="Peptidase_C2"/>
    <property type="match status" value="1"/>
</dbReference>
<dbReference type="OrthoDB" id="167576at2759"/>
<comment type="similarity">
    <text evidence="1">Belongs to the peptidase C2 family. PalB/RIM13 subfamily.</text>
</comment>
<feature type="region of interest" description="Disordered" evidence="7">
    <location>
        <begin position="72"/>
        <end position="96"/>
    </location>
</feature>
<dbReference type="GeneID" id="63789111"/>
<dbReference type="GO" id="GO:0004198">
    <property type="term" value="F:calcium-dependent cysteine-type endopeptidase activity"/>
    <property type="evidence" value="ECO:0007669"/>
    <property type="project" value="InterPro"/>
</dbReference>
<feature type="domain" description="Calpain catalytic" evidence="8">
    <location>
        <begin position="173"/>
        <end position="429"/>
    </location>
</feature>